<proteinExistence type="predicted"/>
<dbReference type="AlphaFoldDB" id="A0A9Q3J8Z9"/>
<gene>
    <name evidence="2" type="ORF">O181_097474</name>
</gene>
<dbReference type="EMBL" id="AVOT02065773">
    <property type="protein sequence ID" value="MBW0557759.1"/>
    <property type="molecule type" value="Genomic_DNA"/>
</dbReference>
<organism evidence="2 3">
    <name type="scientific">Austropuccinia psidii MF-1</name>
    <dbReference type="NCBI Taxonomy" id="1389203"/>
    <lineage>
        <taxon>Eukaryota</taxon>
        <taxon>Fungi</taxon>
        <taxon>Dikarya</taxon>
        <taxon>Basidiomycota</taxon>
        <taxon>Pucciniomycotina</taxon>
        <taxon>Pucciniomycetes</taxon>
        <taxon>Pucciniales</taxon>
        <taxon>Sphaerophragmiaceae</taxon>
        <taxon>Austropuccinia</taxon>
    </lineage>
</organism>
<comment type="caution">
    <text evidence="2">The sequence shown here is derived from an EMBL/GenBank/DDBJ whole genome shotgun (WGS) entry which is preliminary data.</text>
</comment>
<evidence type="ECO:0000313" key="3">
    <source>
        <dbReference type="Proteomes" id="UP000765509"/>
    </source>
</evidence>
<keyword evidence="3" id="KW-1185">Reference proteome</keyword>
<accession>A0A9Q3J8Z9</accession>
<feature type="compositionally biased region" description="Basic and acidic residues" evidence="1">
    <location>
        <begin position="1"/>
        <end position="17"/>
    </location>
</feature>
<feature type="compositionally biased region" description="Basic residues" evidence="1">
    <location>
        <begin position="23"/>
        <end position="36"/>
    </location>
</feature>
<reference evidence="2" key="1">
    <citation type="submission" date="2021-03" db="EMBL/GenBank/DDBJ databases">
        <title>Draft genome sequence of rust myrtle Austropuccinia psidii MF-1, a brazilian biotype.</title>
        <authorList>
            <person name="Quecine M.C."/>
            <person name="Pachon D.M.R."/>
            <person name="Bonatelli M.L."/>
            <person name="Correr F.H."/>
            <person name="Franceschini L.M."/>
            <person name="Leite T.F."/>
            <person name="Margarido G.R.A."/>
            <person name="Almeida C.A."/>
            <person name="Ferrarezi J.A."/>
            <person name="Labate C.A."/>
        </authorList>
    </citation>
    <scope>NUCLEOTIDE SEQUENCE</scope>
    <source>
        <strain evidence="2">MF-1</strain>
    </source>
</reference>
<evidence type="ECO:0000313" key="2">
    <source>
        <dbReference type="EMBL" id="MBW0557759.1"/>
    </source>
</evidence>
<name>A0A9Q3J8Z9_9BASI</name>
<feature type="region of interest" description="Disordered" evidence="1">
    <location>
        <begin position="1"/>
        <end position="36"/>
    </location>
</feature>
<evidence type="ECO:0000256" key="1">
    <source>
        <dbReference type="SAM" id="MobiDB-lite"/>
    </source>
</evidence>
<dbReference type="Proteomes" id="UP000765509">
    <property type="component" value="Unassembled WGS sequence"/>
</dbReference>
<sequence length="150" mass="17423">MGDAIREQSDDYQDTRKNSWWNTKRKPHWNPRHTVGSRHATRSCQQKLVQTHTRCTKIPCYTNQRDGIQTVFIANSQHLLIIDIGEQCSIMARNYLENHSQNWEKQLLQTKAKNFKGLSGKITSIGKIIKEIIIPHRKGKIRLNPEFCGA</sequence>
<protein>
    <submittedName>
        <fullName evidence="2">Uncharacterized protein</fullName>
    </submittedName>
</protein>